<dbReference type="PANTHER" id="PTHR46228:SF1">
    <property type="entry name" value="KELCH DOMAIN-CONTAINING PROTEIN 1"/>
    <property type="match status" value="1"/>
</dbReference>
<evidence type="ECO:0000256" key="1">
    <source>
        <dbReference type="ARBA" id="ARBA00022441"/>
    </source>
</evidence>
<proteinExistence type="predicted"/>
<protein>
    <submittedName>
        <fullName evidence="3">Kelch domain-containing protein 1-like</fullName>
    </submittedName>
</protein>
<sequence>MDDAREDAPVGPLERSSHRAFIHGNTLYVWGGYRMVGGEDVILPSDEIWFCDLDSGTWDKLQATGDVPSNLAMCSSAHVNGTLYIFGGWLEPDGYSNEMFSIDLSQQPCSWRKVTDTRGPTPSPRNKHSCWAHKNRLIFFGGYGCKTMGDVRSSWSSFIVDEMSWSTIGDTLFRCWGWNSEVVVFDIHSSTWSKPETRGSAPSARGCHASALLGNRGYLSGGVETAELDLFCLDLETWTWTEIVMPPTFAPLGRSMHTMTSISDHALFVFGGLGIDGVTLNDAWKFDTRTNEWTEIMHPHRDKPRVCHTACLGQDSDVVVFGGCSNLCVIMDTIAILRAPSQHHCSDILIFQTQPYSLSRLCEDFIGEHQQLFGDLLSLPSKLRSSVNKRRAFFSTVKPFLKA</sequence>
<dbReference type="OMA" id="TLFRCWG"/>
<dbReference type="InterPro" id="IPR015915">
    <property type="entry name" value="Kelch-typ_b-propeller"/>
</dbReference>
<dbReference type="Pfam" id="PF24681">
    <property type="entry name" value="Kelch_KLHDC2_KLHL20_DRC7"/>
    <property type="match status" value="2"/>
</dbReference>
<evidence type="ECO:0000256" key="2">
    <source>
        <dbReference type="ARBA" id="ARBA00022737"/>
    </source>
</evidence>
<dbReference type="SUPFAM" id="SSF117281">
    <property type="entry name" value="Kelch motif"/>
    <property type="match status" value="2"/>
</dbReference>
<dbReference type="Gene3D" id="2.120.10.80">
    <property type="entry name" value="Kelch-type beta propeller"/>
    <property type="match status" value="2"/>
</dbReference>
<evidence type="ECO:0000313" key="4">
    <source>
        <dbReference type="Proteomes" id="UP000472267"/>
    </source>
</evidence>
<reference evidence="3" key="3">
    <citation type="submission" date="2025-09" db="UniProtKB">
        <authorList>
            <consortium name="Ensembl"/>
        </authorList>
    </citation>
    <scope>IDENTIFICATION</scope>
</reference>
<reference evidence="3" key="2">
    <citation type="submission" date="2025-08" db="UniProtKB">
        <authorList>
            <consortium name="Ensembl"/>
        </authorList>
    </citation>
    <scope>IDENTIFICATION</scope>
</reference>
<dbReference type="OrthoDB" id="10251809at2759"/>
<dbReference type="AlphaFoldDB" id="A0A672GZM0"/>
<dbReference type="PANTHER" id="PTHR46228">
    <property type="entry name" value="KELCH DOMAIN-CONTAINING PROTEIN"/>
    <property type="match status" value="1"/>
</dbReference>
<evidence type="ECO:0000313" key="3">
    <source>
        <dbReference type="Ensembl" id="ENSSFAP00005023802.1"/>
    </source>
</evidence>
<dbReference type="Ensembl" id="ENSSFAT00005024766.1">
    <property type="protein sequence ID" value="ENSSFAP00005023802.1"/>
    <property type="gene ID" value="ENSSFAG00005012274.1"/>
</dbReference>
<dbReference type="GeneID" id="115393259"/>
<dbReference type="InParanoid" id="A0A672GZM0"/>
<keyword evidence="1" id="KW-0880">Kelch repeat</keyword>
<dbReference type="RefSeq" id="XP_029954006.1">
    <property type="nucleotide sequence ID" value="XM_030098146.1"/>
</dbReference>
<accession>A0A672GZM0</accession>
<dbReference type="Proteomes" id="UP000472267">
    <property type="component" value="Chromosome 8"/>
</dbReference>
<reference evidence="3" key="1">
    <citation type="submission" date="2019-06" db="EMBL/GenBank/DDBJ databases">
        <authorList>
            <consortium name="Wellcome Sanger Institute Data Sharing"/>
        </authorList>
    </citation>
    <scope>NUCLEOTIDE SEQUENCE [LARGE SCALE GENOMIC DNA]</scope>
</reference>
<keyword evidence="4" id="KW-1185">Reference proteome</keyword>
<gene>
    <name evidence="3" type="primary">LOC115393259</name>
</gene>
<keyword evidence="2" id="KW-0677">Repeat</keyword>
<name>A0A672GZM0_SALFA</name>
<organism evidence="3 4">
    <name type="scientific">Salarias fasciatus</name>
    <name type="common">Jewelled blenny</name>
    <name type="synonym">Blennius fasciatus</name>
    <dbReference type="NCBI Taxonomy" id="181472"/>
    <lineage>
        <taxon>Eukaryota</taxon>
        <taxon>Metazoa</taxon>
        <taxon>Chordata</taxon>
        <taxon>Craniata</taxon>
        <taxon>Vertebrata</taxon>
        <taxon>Euteleostomi</taxon>
        <taxon>Actinopterygii</taxon>
        <taxon>Neopterygii</taxon>
        <taxon>Teleostei</taxon>
        <taxon>Neoteleostei</taxon>
        <taxon>Acanthomorphata</taxon>
        <taxon>Ovalentaria</taxon>
        <taxon>Blenniimorphae</taxon>
        <taxon>Blenniiformes</taxon>
        <taxon>Blennioidei</taxon>
        <taxon>Blenniidae</taxon>
        <taxon>Salariinae</taxon>
        <taxon>Salarias</taxon>
    </lineage>
</organism>